<protein>
    <submittedName>
        <fullName evidence="5">Leucine-rich repeat protein kinase family protein</fullName>
    </submittedName>
</protein>
<keyword evidence="2" id="KW-0812">Transmembrane</keyword>
<dbReference type="EMBL" id="JAMFTS010000002">
    <property type="protein sequence ID" value="KAJ4790426.1"/>
    <property type="molecule type" value="Genomic_DNA"/>
</dbReference>
<evidence type="ECO:0000256" key="1">
    <source>
        <dbReference type="ARBA" id="ARBA00004167"/>
    </source>
</evidence>
<dbReference type="InterPro" id="IPR032675">
    <property type="entry name" value="LRR_dom_sf"/>
</dbReference>
<feature type="signal peptide" evidence="3">
    <location>
        <begin position="1"/>
        <end position="22"/>
    </location>
</feature>
<keyword evidence="5" id="KW-0418">Kinase</keyword>
<reference evidence="5" key="1">
    <citation type="submission" date="2022-08" db="EMBL/GenBank/DDBJ databases">
        <authorList>
            <person name="Marques A."/>
        </authorList>
    </citation>
    <scope>NUCLEOTIDE SEQUENCE</scope>
    <source>
        <strain evidence="5">RhyPub2mFocal</strain>
        <tissue evidence="5">Leaves</tissue>
    </source>
</reference>
<comment type="subcellular location">
    <subcellularLocation>
        <location evidence="1">Membrane</location>
        <topology evidence="1">Single-pass membrane protein</topology>
    </subcellularLocation>
</comment>
<gene>
    <name evidence="5" type="ORF">LUZ62_041672</name>
</gene>
<evidence type="ECO:0000313" key="5">
    <source>
        <dbReference type="EMBL" id="KAJ4790426.1"/>
    </source>
</evidence>
<organism evidence="5 6">
    <name type="scientific">Rhynchospora pubera</name>
    <dbReference type="NCBI Taxonomy" id="906938"/>
    <lineage>
        <taxon>Eukaryota</taxon>
        <taxon>Viridiplantae</taxon>
        <taxon>Streptophyta</taxon>
        <taxon>Embryophyta</taxon>
        <taxon>Tracheophyta</taxon>
        <taxon>Spermatophyta</taxon>
        <taxon>Magnoliopsida</taxon>
        <taxon>Liliopsida</taxon>
        <taxon>Poales</taxon>
        <taxon>Cyperaceae</taxon>
        <taxon>Cyperoideae</taxon>
        <taxon>Rhynchosporeae</taxon>
        <taxon>Rhynchospora</taxon>
    </lineage>
</organism>
<accession>A0AAV8FHB6</accession>
<keyword evidence="3" id="KW-0732">Signal</keyword>
<dbReference type="Pfam" id="PF12819">
    <property type="entry name" value="Malectin_like"/>
    <property type="match status" value="1"/>
</dbReference>
<feature type="transmembrane region" description="Helical" evidence="2">
    <location>
        <begin position="516"/>
        <end position="540"/>
    </location>
</feature>
<dbReference type="PANTHER" id="PTHR45631:SF202">
    <property type="entry name" value="SENESCENCE-INDUCED RECEPTOR-LIKE SERINE_THREONINE-PROTEIN KINASE"/>
    <property type="match status" value="1"/>
</dbReference>
<dbReference type="PANTHER" id="PTHR45631">
    <property type="entry name" value="OS07G0107800 PROTEIN-RELATED"/>
    <property type="match status" value="1"/>
</dbReference>
<keyword evidence="2" id="KW-0472">Membrane</keyword>
<keyword evidence="2" id="KW-1133">Transmembrane helix</keyword>
<evidence type="ECO:0000313" key="6">
    <source>
        <dbReference type="Proteomes" id="UP001140206"/>
    </source>
</evidence>
<dbReference type="Gene3D" id="3.80.10.10">
    <property type="entry name" value="Ribonuclease Inhibitor"/>
    <property type="match status" value="1"/>
</dbReference>
<feature type="chain" id="PRO_5043339279" evidence="3">
    <location>
        <begin position="23"/>
        <end position="621"/>
    </location>
</feature>
<dbReference type="GO" id="GO:0016020">
    <property type="term" value="C:membrane"/>
    <property type="evidence" value="ECO:0007669"/>
    <property type="project" value="UniProtKB-SubCell"/>
</dbReference>
<feature type="domain" description="Malectin-like" evidence="4">
    <location>
        <begin position="32"/>
        <end position="364"/>
    </location>
</feature>
<evidence type="ECO:0000256" key="2">
    <source>
        <dbReference type="SAM" id="Phobius"/>
    </source>
</evidence>
<dbReference type="GO" id="GO:0016301">
    <property type="term" value="F:kinase activity"/>
    <property type="evidence" value="ECO:0007669"/>
    <property type="project" value="UniProtKB-KW"/>
</dbReference>
<sequence>MLDGCSCLVLLVLSIGIAGVNGQLDFLGFINIDCGLPIPSIVDNGDTSGNFQFLSDEQFIDTGINKQISSLHSPEGLSNLYLTVRSFPNGTRNCYTFRSLTVGNKYLVKGAFFYGNYDNLNVAPIFDIYLGVNYWVTVNSIVDPFYFPEIIATATADYLQVCLINTGKGTPYISWLQLKELETSMYPTVDSSQSLVHVLRFNLGASYRHLVRYPDDHHDRWWWSQTAHTWLEVSTNSSVGNPDPEYDPPSFIIQTAAFTSSTKEALQIPWSSNDPSTKFLVVLHIVEIEDISKIDFREFDINCNRDRWFESVNPGRHFTRINGKNVTANWVAFQPTGYTSYLMSLEATARSTLPPLLNSIEVYKFANATGVPTDVGDVTAINAIKENYKVTRGWSGDPCIPIDYAWTGLRCTIYSNVPRITHLNLSSAGLTGELISFFGNLTALVSLDVSGNDLSGALGTYLDQLVALKYLDVTGNENMSSTLPPGLEKRQQDGTLTFKSKIGEFTQQSKKKKVPVVLIAVVGAVVLLLLAVAIILVFCLRKGPDNQIYTPRPNENTGSSPLTNNYGGNYAYSPAANISHGNNAGQNYANISKPSGSGKGMLNFDNRQFTYNDLKQITNSF</sequence>
<dbReference type="Proteomes" id="UP001140206">
    <property type="component" value="Chromosome 2"/>
</dbReference>
<keyword evidence="5" id="KW-0808">Transferase</keyword>
<comment type="caution">
    <text evidence="5">The sequence shown here is derived from an EMBL/GenBank/DDBJ whole genome shotgun (WGS) entry which is preliminary data.</text>
</comment>
<name>A0AAV8FHB6_9POAL</name>
<dbReference type="InterPro" id="IPR024788">
    <property type="entry name" value="Malectin-like_Carb-bd_dom"/>
</dbReference>
<evidence type="ECO:0000256" key="3">
    <source>
        <dbReference type="SAM" id="SignalP"/>
    </source>
</evidence>
<evidence type="ECO:0000259" key="4">
    <source>
        <dbReference type="Pfam" id="PF12819"/>
    </source>
</evidence>
<keyword evidence="6" id="KW-1185">Reference proteome</keyword>
<dbReference type="AlphaFoldDB" id="A0AAV8FHB6"/>
<dbReference type="SUPFAM" id="SSF52058">
    <property type="entry name" value="L domain-like"/>
    <property type="match status" value="1"/>
</dbReference>
<proteinExistence type="predicted"/>